<dbReference type="InterPro" id="IPR007037">
    <property type="entry name" value="SIP_rossman_dom"/>
</dbReference>
<evidence type="ECO:0000313" key="3">
    <source>
        <dbReference type="Proteomes" id="UP000249135"/>
    </source>
</evidence>
<evidence type="ECO:0000313" key="2">
    <source>
        <dbReference type="EMBL" id="PZQ66767.1"/>
    </source>
</evidence>
<feature type="non-terminal residue" evidence="2">
    <location>
        <position position="1"/>
    </location>
</feature>
<accession>A0A2W5R8M2</accession>
<sequence length="64" mass="6953">PLLAALRETLLPTGDFHAWIGCESAAAKALRAHVANECKANPKWIRASGYWRRGAAGTHDSHDD</sequence>
<name>A0A2W5R8M2_VARPD</name>
<dbReference type="InterPro" id="IPR039261">
    <property type="entry name" value="FNR_nucleotide-bd"/>
</dbReference>
<reference evidence="2 3" key="1">
    <citation type="submission" date="2017-08" db="EMBL/GenBank/DDBJ databases">
        <title>Infants hospitalized years apart are colonized by the same room-sourced microbial strains.</title>
        <authorList>
            <person name="Brooks B."/>
            <person name="Olm M.R."/>
            <person name="Firek B.A."/>
            <person name="Baker R."/>
            <person name="Thomas B.C."/>
            <person name="Morowitz M.J."/>
            <person name="Banfield J.F."/>
        </authorList>
    </citation>
    <scope>NUCLEOTIDE SEQUENCE [LARGE SCALE GENOMIC DNA]</scope>
    <source>
        <strain evidence="2">S2_005_003_R2_41</strain>
    </source>
</reference>
<dbReference type="Pfam" id="PF04954">
    <property type="entry name" value="SIP"/>
    <property type="match status" value="1"/>
</dbReference>
<feature type="domain" description="SIP-like Rossmann fold" evidence="1">
    <location>
        <begin position="2"/>
        <end position="54"/>
    </location>
</feature>
<dbReference type="EMBL" id="QFPP01000389">
    <property type="protein sequence ID" value="PZQ66767.1"/>
    <property type="molecule type" value="Genomic_DNA"/>
</dbReference>
<protein>
    <submittedName>
        <fullName evidence="2">NADPH-dependent ferric siderophore reductase</fullName>
    </submittedName>
</protein>
<organism evidence="2 3">
    <name type="scientific">Variovorax paradoxus</name>
    <dbReference type="NCBI Taxonomy" id="34073"/>
    <lineage>
        <taxon>Bacteria</taxon>
        <taxon>Pseudomonadati</taxon>
        <taxon>Pseudomonadota</taxon>
        <taxon>Betaproteobacteria</taxon>
        <taxon>Burkholderiales</taxon>
        <taxon>Comamonadaceae</taxon>
        <taxon>Variovorax</taxon>
    </lineage>
</organism>
<evidence type="ECO:0000259" key="1">
    <source>
        <dbReference type="Pfam" id="PF04954"/>
    </source>
</evidence>
<dbReference type="Proteomes" id="UP000249135">
    <property type="component" value="Unassembled WGS sequence"/>
</dbReference>
<proteinExistence type="predicted"/>
<gene>
    <name evidence="2" type="ORF">DI563_22635</name>
</gene>
<comment type="caution">
    <text evidence="2">The sequence shown here is derived from an EMBL/GenBank/DDBJ whole genome shotgun (WGS) entry which is preliminary data.</text>
</comment>
<dbReference type="Gene3D" id="3.40.50.80">
    <property type="entry name" value="Nucleotide-binding domain of ferredoxin-NADP reductase (FNR) module"/>
    <property type="match status" value="1"/>
</dbReference>
<dbReference type="AlphaFoldDB" id="A0A2W5R8M2"/>